<accession>A0A7C9ERY1</accession>
<protein>
    <submittedName>
        <fullName evidence="2">Uncharacterized protein</fullName>
    </submittedName>
</protein>
<dbReference type="EMBL" id="GISG01268579">
    <property type="protein sequence ID" value="MBA4675702.1"/>
    <property type="molecule type" value="Transcribed_RNA"/>
</dbReference>
<reference evidence="2" key="1">
    <citation type="journal article" date="2013" name="J. Plant Res.">
        <title>Effect of fungi and light on seed germination of three Opuntia species from semiarid lands of central Mexico.</title>
        <authorList>
            <person name="Delgado-Sanchez P."/>
            <person name="Jimenez-Bremont J.F."/>
            <person name="Guerrero-Gonzalez Mde L."/>
            <person name="Flores J."/>
        </authorList>
    </citation>
    <scope>NUCLEOTIDE SEQUENCE</scope>
    <source>
        <tissue evidence="2">Cladode</tissue>
    </source>
</reference>
<evidence type="ECO:0000313" key="2">
    <source>
        <dbReference type="EMBL" id="MBA4675702.1"/>
    </source>
</evidence>
<feature type="region of interest" description="Disordered" evidence="1">
    <location>
        <begin position="1"/>
        <end position="25"/>
    </location>
</feature>
<dbReference type="AlphaFoldDB" id="A0A7C9ERY1"/>
<sequence>MVRGESTRLKHSGFSGTAVTDHSGEDLLVGAPHSIQARRSGLGLNQAYFASIPTVPAAAPLLFRPRQPPLLGGCYNPPPPSCPMLHPVSRSLSLSLLLLVQGAEKWGEAEV</sequence>
<reference evidence="2" key="2">
    <citation type="submission" date="2020-07" db="EMBL/GenBank/DDBJ databases">
        <authorList>
            <person name="Vera ALvarez R."/>
            <person name="Arias-Moreno D.M."/>
            <person name="Jimenez-Jacinto V."/>
            <person name="Jimenez-Bremont J.F."/>
            <person name="Swaminathan K."/>
            <person name="Moose S.P."/>
            <person name="Guerrero-Gonzalez M.L."/>
            <person name="Marino-Ramirez L."/>
            <person name="Landsman D."/>
            <person name="Rodriguez-Kessler M."/>
            <person name="Delgado-Sanchez P."/>
        </authorList>
    </citation>
    <scope>NUCLEOTIDE SEQUENCE</scope>
    <source>
        <tissue evidence="2">Cladode</tissue>
    </source>
</reference>
<name>A0A7C9ERY1_OPUST</name>
<proteinExistence type="predicted"/>
<evidence type="ECO:0000256" key="1">
    <source>
        <dbReference type="SAM" id="MobiDB-lite"/>
    </source>
</evidence>
<organism evidence="2">
    <name type="scientific">Opuntia streptacantha</name>
    <name type="common">Prickly pear cactus</name>
    <name type="synonym">Opuntia cardona</name>
    <dbReference type="NCBI Taxonomy" id="393608"/>
    <lineage>
        <taxon>Eukaryota</taxon>
        <taxon>Viridiplantae</taxon>
        <taxon>Streptophyta</taxon>
        <taxon>Embryophyta</taxon>
        <taxon>Tracheophyta</taxon>
        <taxon>Spermatophyta</taxon>
        <taxon>Magnoliopsida</taxon>
        <taxon>eudicotyledons</taxon>
        <taxon>Gunneridae</taxon>
        <taxon>Pentapetalae</taxon>
        <taxon>Caryophyllales</taxon>
        <taxon>Cactineae</taxon>
        <taxon>Cactaceae</taxon>
        <taxon>Opuntioideae</taxon>
        <taxon>Opuntia</taxon>
    </lineage>
</organism>